<comment type="caution">
    <text evidence="4">Lacks conserved residue(s) required for the propagation of feature annotation.</text>
</comment>
<dbReference type="GO" id="GO:0016042">
    <property type="term" value="P:lipid catabolic process"/>
    <property type="evidence" value="ECO:0007669"/>
    <property type="project" value="UniProtKB-UniRule"/>
</dbReference>
<protein>
    <submittedName>
        <fullName evidence="6">Patatin-like phospholipase family protein</fullName>
    </submittedName>
</protein>
<feature type="short sequence motif" description="DGA/G" evidence="4">
    <location>
        <begin position="232"/>
        <end position="234"/>
    </location>
</feature>
<dbReference type="EMBL" id="JACRDE010000358">
    <property type="protein sequence ID" value="MBI5250543.1"/>
    <property type="molecule type" value="Genomic_DNA"/>
</dbReference>
<gene>
    <name evidence="6" type="ORF">HY912_13710</name>
</gene>
<dbReference type="GO" id="GO:0016787">
    <property type="term" value="F:hydrolase activity"/>
    <property type="evidence" value="ECO:0007669"/>
    <property type="project" value="UniProtKB-UniRule"/>
</dbReference>
<evidence type="ECO:0000256" key="4">
    <source>
        <dbReference type="PROSITE-ProRule" id="PRU01161"/>
    </source>
</evidence>
<keyword evidence="1 4" id="KW-0378">Hydrolase</keyword>
<dbReference type="SUPFAM" id="SSF52151">
    <property type="entry name" value="FabD/lysophospholipase-like"/>
    <property type="match status" value="1"/>
</dbReference>
<name>A0A9D6Z109_9BACT</name>
<proteinExistence type="predicted"/>
<dbReference type="Pfam" id="PF01734">
    <property type="entry name" value="Patatin"/>
    <property type="match status" value="1"/>
</dbReference>
<dbReference type="AlphaFoldDB" id="A0A9D6Z109"/>
<reference evidence="6" key="1">
    <citation type="submission" date="2020-07" db="EMBL/GenBank/DDBJ databases">
        <title>Huge and variable diversity of episymbiotic CPR bacteria and DPANN archaea in groundwater ecosystems.</title>
        <authorList>
            <person name="He C.Y."/>
            <person name="Keren R."/>
            <person name="Whittaker M."/>
            <person name="Farag I.F."/>
            <person name="Doudna J."/>
            <person name="Cate J.H.D."/>
            <person name="Banfield J.F."/>
        </authorList>
    </citation>
    <scope>NUCLEOTIDE SEQUENCE</scope>
    <source>
        <strain evidence="6">NC_groundwater_1664_Pr3_B-0.1um_52_9</strain>
    </source>
</reference>
<organism evidence="6 7">
    <name type="scientific">Desulfomonile tiedjei</name>
    <dbReference type="NCBI Taxonomy" id="2358"/>
    <lineage>
        <taxon>Bacteria</taxon>
        <taxon>Pseudomonadati</taxon>
        <taxon>Thermodesulfobacteriota</taxon>
        <taxon>Desulfomonilia</taxon>
        <taxon>Desulfomonilales</taxon>
        <taxon>Desulfomonilaceae</taxon>
        <taxon>Desulfomonile</taxon>
    </lineage>
</organism>
<dbReference type="Gene3D" id="3.40.1090.10">
    <property type="entry name" value="Cytosolic phospholipase A2 catalytic domain"/>
    <property type="match status" value="2"/>
</dbReference>
<keyword evidence="2 4" id="KW-0442">Lipid degradation</keyword>
<dbReference type="PANTHER" id="PTHR14226">
    <property type="entry name" value="NEUROPATHY TARGET ESTERASE/SWISS CHEESE D.MELANOGASTER"/>
    <property type="match status" value="1"/>
</dbReference>
<feature type="domain" description="PNPLA" evidence="5">
    <location>
        <begin position="29"/>
        <end position="245"/>
    </location>
</feature>
<evidence type="ECO:0000313" key="7">
    <source>
        <dbReference type="Proteomes" id="UP000807825"/>
    </source>
</evidence>
<dbReference type="PANTHER" id="PTHR14226:SF29">
    <property type="entry name" value="NEUROPATHY TARGET ESTERASE SWS"/>
    <property type="match status" value="1"/>
</dbReference>
<evidence type="ECO:0000256" key="3">
    <source>
        <dbReference type="ARBA" id="ARBA00023098"/>
    </source>
</evidence>
<evidence type="ECO:0000256" key="1">
    <source>
        <dbReference type="ARBA" id="ARBA00022801"/>
    </source>
</evidence>
<sequence>MSLVSLSNMKKTSHNLPHELEATQNSIGLALSAGGARGAYQIGSWRALRERGLSLGAVAGSSIGALNGALVCQGDWESAYDLWIQLTRSTVLRPDYGKIGKLVFTAAVDIGLLFVPVPNLRFVRILKYASSVIKIASRHGSLGMLRRMGLFNLSDLKPLLGKYIEISKVLDGKIPLFVTTCGPPCQTDPLGPLRYFRLQEHDEENAWRILSASMSIPFVFGGVRINGETFSDGGIRESLPVDPLYEIGFRKIVAVGMKRDMHWRPEKYPDSTIVLITPDQSLGRFPLATFRFTREAVLEWMSRGYLDAHRILDKQRLIF</sequence>
<dbReference type="InterPro" id="IPR002641">
    <property type="entry name" value="PNPLA_dom"/>
</dbReference>
<dbReference type="PROSITE" id="PS51635">
    <property type="entry name" value="PNPLA"/>
    <property type="match status" value="1"/>
</dbReference>
<keyword evidence="3 4" id="KW-0443">Lipid metabolism</keyword>
<feature type="short sequence motif" description="GXSXG" evidence="4">
    <location>
        <begin position="60"/>
        <end position="64"/>
    </location>
</feature>
<feature type="active site" description="Nucleophile" evidence="4">
    <location>
        <position position="62"/>
    </location>
</feature>
<dbReference type="InterPro" id="IPR016035">
    <property type="entry name" value="Acyl_Trfase/lysoPLipase"/>
</dbReference>
<evidence type="ECO:0000256" key="2">
    <source>
        <dbReference type="ARBA" id="ARBA00022963"/>
    </source>
</evidence>
<dbReference type="InterPro" id="IPR050301">
    <property type="entry name" value="NTE"/>
</dbReference>
<evidence type="ECO:0000313" key="6">
    <source>
        <dbReference type="EMBL" id="MBI5250543.1"/>
    </source>
</evidence>
<comment type="caution">
    <text evidence="6">The sequence shown here is derived from an EMBL/GenBank/DDBJ whole genome shotgun (WGS) entry which is preliminary data.</text>
</comment>
<accession>A0A9D6Z109</accession>
<evidence type="ECO:0000259" key="5">
    <source>
        <dbReference type="PROSITE" id="PS51635"/>
    </source>
</evidence>
<dbReference type="Proteomes" id="UP000807825">
    <property type="component" value="Unassembled WGS sequence"/>
</dbReference>
<feature type="active site" description="Proton acceptor" evidence="4">
    <location>
        <position position="232"/>
    </location>
</feature>